<keyword evidence="2" id="KW-1185">Reference proteome</keyword>
<gene>
    <name evidence="1" type="ORF">EPIR_1588</name>
</gene>
<organism evidence="1 2">
    <name type="scientific">Erwinia piriflorinigrans CFBP 5888</name>
    <dbReference type="NCBI Taxonomy" id="1161919"/>
    <lineage>
        <taxon>Bacteria</taxon>
        <taxon>Pseudomonadati</taxon>
        <taxon>Pseudomonadota</taxon>
        <taxon>Gammaproteobacteria</taxon>
        <taxon>Enterobacterales</taxon>
        <taxon>Erwiniaceae</taxon>
        <taxon>Erwinia</taxon>
    </lineage>
</organism>
<sequence length="33" mass="3721">MEKQRFEGGPPVTYQVNQSRFIVQAATRSPLNA</sequence>
<name>V5Z6Q7_9GAMM</name>
<dbReference type="Proteomes" id="UP000018217">
    <property type="component" value="Unassembled WGS sequence"/>
</dbReference>
<comment type="caution">
    <text evidence="1">The sequence shown here is derived from an EMBL/GenBank/DDBJ whole genome shotgun (WGS) entry which is preliminary data.</text>
</comment>
<evidence type="ECO:0000313" key="2">
    <source>
        <dbReference type="Proteomes" id="UP000018217"/>
    </source>
</evidence>
<dbReference type="AlphaFoldDB" id="V5Z6Q7"/>
<proteinExistence type="predicted"/>
<evidence type="ECO:0000313" key="1">
    <source>
        <dbReference type="EMBL" id="CCG86953.1"/>
    </source>
</evidence>
<protein>
    <submittedName>
        <fullName evidence="1">Uncharacterized protein</fullName>
    </submittedName>
</protein>
<accession>V5Z6Q7</accession>
<reference evidence="1 2" key="1">
    <citation type="journal article" date="2013" name="Syst. Appl. Microbiol.">
        <title>Phylogenetic position and virulence apparatus of the pear flower necrosis pathogen Erwinia piriflorinigrans CFBP 5888T as assessed by comparative genomics.</title>
        <authorList>
            <person name="Smits T.H."/>
            <person name="Rezzonico F."/>
            <person name="Lopez M.M."/>
            <person name="Blom J."/>
            <person name="Goesmann A."/>
            <person name="Frey J.E."/>
            <person name="Duffy B."/>
        </authorList>
    </citation>
    <scope>NUCLEOTIDE SEQUENCE [LARGE SCALE GENOMIC DNA]</scope>
    <source>
        <strain evidence="2">CFBP5888</strain>
    </source>
</reference>
<dbReference type="EMBL" id="CAHS01000014">
    <property type="protein sequence ID" value="CCG86953.1"/>
    <property type="molecule type" value="Genomic_DNA"/>
</dbReference>